<dbReference type="Pfam" id="PF05958">
    <property type="entry name" value="tRNA_U5-meth_tr"/>
    <property type="match status" value="1"/>
</dbReference>
<evidence type="ECO:0000313" key="9">
    <source>
        <dbReference type="EMBL" id="PWI67335.1"/>
    </source>
</evidence>
<dbReference type="InterPro" id="IPR012340">
    <property type="entry name" value="NA-bd_OB-fold"/>
</dbReference>
<comment type="similarity">
    <text evidence="4">Belongs to the class I-like SAM-binding methyltransferase superfamily. RNA M5U methyltransferase family.</text>
</comment>
<feature type="domain" description="TRAM" evidence="7">
    <location>
        <begin position="372"/>
        <end position="434"/>
    </location>
</feature>
<dbReference type="InterPro" id="IPR029063">
    <property type="entry name" value="SAM-dependent_MTases_sf"/>
</dbReference>
<feature type="binding site" evidence="4">
    <location>
        <position position="653"/>
    </location>
    <ligand>
        <name>S-adenosyl-L-methionine</name>
        <dbReference type="ChEBI" id="CHEBI:59789"/>
    </ligand>
</feature>
<dbReference type="Proteomes" id="UP000245956">
    <property type="component" value="Unassembled WGS sequence"/>
</dbReference>
<feature type="active site" evidence="5">
    <location>
        <position position="792"/>
    </location>
</feature>
<evidence type="ECO:0000259" key="7">
    <source>
        <dbReference type="PROSITE" id="PS50926"/>
    </source>
</evidence>
<evidence type="ECO:0000256" key="5">
    <source>
        <dbReference type="PROSITE-ProRule" id="PRU10015"/>
    </source>
</evidence>
<dbReference type="InterPro" id="IPR002792">
    <property type="entry name" value="TRAM_dom"/>
</dbReference>
<accession>A0A2U3DYK2</accession>
<evidence type="ECO:0000256" key="6">
    <source>
        <dbReference type="SAM" id="MobiDB-lite"/>
    </source>
</evidence>
<organism evidence="9 10">
    <name type="scientific">Purpureocillium lilacinum</name>
    <name type="common">Paecilomyces lilacinus</name>
    <dbReference type="NCBI Taxonomy" id="33203"/>
    <lineage>
        <taxon>Eukaryota</taxon>
        <taxon>Fungi</taxon>
        <taxon>Dikarya</taxon>
        <taxon>Ascomycota</taxon>
        <taxon>Pezizomycotina</taxon>
        <taxon>Sordariomycetes</taxon>
        <taxon>Hypocreomycetidae</taxon>
        <taxon>Hypocreales</taxon>
        <taxon>Ophiocordycipitaceae</taxon>
        <taxon>Purpureocillium</taxon>
    </lineage>
</organism>
<dbReference type="EMBL" id="JAWRVI010000002">
    <property type="protein sequence ID" value="KAK4094848.1"/>
    <property type="molecule type" value="Genomic_DNA"/>
</dbReference>
<feature type="compositionally biased region" description="Acidic residues" evidence="6">
    <location>
        <begin position="363"/>
        <end position="376"/>
    </location>
</feature>
<dbReference type="GO" id="GO:0032259">
    <property type="term" value="P:methylation"/>
    <property type="evidence" value="ECO:0007669"/>
    <property type="project" value="UniProtKB-KW"/>
</dbReference>
<dbReference type="AlphaFoldDB" id="A0A2U3DYK2"/>
<dbReference type="SUPFAM" id="SSF53335">
    <property type="entry name" value="S-adenosyl-L-methionine-dependent methyltransferases"/>
    <property type="match status" value="1"/>
</dbReference>
<keyword evidence="2 4" id="KW-0808">Transferase</keyword>
<dbReference type="PROSITE" id="PS51622">
    <property type="entry name" value="SAM_MT_RNA_M5U_2"/>
    <property type="match status" value="1"/>
</dbReference>
<dbReference type="InterPro" id="IPR030391">
    <property type="entry name" value="MeTrfase_TrmA_CS"/>
</dbReference>
<feature type="compositionally biased region" description="Low complexity" evidence="6">
    <location>
        <begin position="276"/>
        <end position="298"/>
    </location>
</feature>
<comment type="caution">
    <text evidence="9">The sequence shown here is derived from an EMBL/GenBank/DDBJ whole genome shotgun (WGS) entry which is preliminary data.</text>
</comment>
<sequence>MSERRRRGNAGRLHKHTAVDVDGPKFNVELRNRRTRWPGDILAPALWTCRGTAGNLTSCWTVIVTRGRSLGVFGPAGCGAPGTCPSRGLQARTGRSRLDPDRTQQDGWFHKASGHASQRVSQRPPAEEVPSMHAPAVAWHYDSFPFVRVVMLSDCTDMAGGETALRTALGEVLKVRGPAYGRPALQQPITAKAFSVTPVSIAIGQLQPVSFPDGAKNISESFIHHQRQLIHTVATFTFHFPLSLPSWTLCQPTDENRLESLRRLALATMASAQPAPSAAVEASAPAQANGNGNGNANGTDNKRPHKRPNPGNGGHGKAKDWKHKKTKREKNITEGSSEDVLRHDIQALLESRKSSEPTSNDDNTGETTDELLPEEGTEADVEVLELSSTGDGLAMRPGSNQVYVVPFAIPGDTVRVKVFRHIRRENQTVADFLSVVKPSPLRDDSRIQCKYFASCGGCQFQMLEYPEQLRLKRRIVEKAYRNFSNLPAELVPTIQHTIGSPLQYGYRTKLTPHFDGPPGFRPSKRAKNPKIPFESCPDIGFMQKGKRKVLDIEDCPIGTDAVRQGMTRERERMQQEFKKYERGATILLRENTRRYPSGGDEVAPEQGQLPPYTVRTEGEGFVDVKSCETDSKATTTEYIGDHIFTNPAGSFFQNNNSILPKFTSYIKERILPPASSSSSSTAAAASPIKYLIDAYSGSGLFTITLASVFQHSTGIDIAADSIASARNNASLNGLGEDRCKFIAADAGQLFKNVAYPRDETVVVLDPPRKGCDADFLAQLRRFGPKRVLYVSCNVHTQARDVGVLVRGEGDGARYDIESLVGFDFFPQTGHVEGVAILNRHDGDAEPAQEEAVEQTDS</sequence>
<dbReference type="InterPro" id="IPR025795">
    <property type="entry name" value="tRNA_(uracil-5-)_MeTrfase"/>
</dbReference>
<dbReference type="PROSITE" id="PS01231">
    <property type="entry name" value="TRMA_2"/>
    <property type="match status" value="1"/>
</dbReference>
<dbReference type="Pfam" id="PF01938">
    <property type="entry name" value="TRAM"/>
    <property type="match status" value="1"/>
</dbReference>
<proteinExistence type="inferred from homology"/>
<dbReference type="Gene3D" id="3.40.50.150">
    <property type="entry name" value="Vaccinia Virus protein VP39"/>
    <property type="match status" value="2"/>
</dbReference>
<feature type="region of interest" description="Disordered" evidence="6">
    <location>
        <begin position="85"/>
        <end position="124"/>
    </location>
</feature>
<protein>
    <recommendedName>
        <fullName evidence="7">TRAM domain-containing protein</fullName>
    </recommendedName>
</protein>
<dbReference type="GO" id="GO:0008033">
    <property type="term" value="P:tRNA processing"/>
    <property type="evidence" value="ECO:0007669"/>
    <property type="project" value="InterPro"/>
</dbReference>
<evidence type="ECO:0000256" key="2">
    <source>
        <dbReference type="ARBA" id="ARBA00022679"/>
    </source>
</evidence>
<reference evidence="9 10" key="2">
    <citation type="journal article" date="2016" name="Front. Microbiol.">
        <title>Genome and transcriptome sequences reveal the specific parasitism of the nematophagous Purpureocillium lilacinum 36-1.</title>
        <authorList>
            <person name="Xie J."/>
            <person name="Li S."/>
            <person name="Mo C."/>
            <person name="Xiao X."/>
            <person name="Peng D."/>
            <person name="Wang G."/>
            <person name="Xiao Y."/>
        </authorList>
    </citation>
    <scope>NUCLEOTIDE SEQUENCE [LARGE SCALE GENOMIC DNA]</scope>
    <source>
        <strain evidence="9 10">36-1</strain>
    </source>
</reference>
<dbReference type="CDD" id="cd02440">
    <property type="entry name" value="AdoMet_MTases"/>
    <property type="match status" value="1"/>
</dbReference>
<dbReference type="Proteomes" id="UP001287286">
    <property type="component" value="Unassembled WGS sequence"/>
</dbReference>
<feature type="binding site" evidence="4">
    <location>
        <position position="716"/>
    </location>
    <ligand>
        <name>S-adenosyl-L-methionine</name>
        <dbReference type="ChEBI" id="CHEBI:59789"/>
    </ligand>
</feature>
<dbReference type="FunFam" id="2.40.50.140:FF:000201">
    <property type="entry name" value="TRM2p tRNA methyltransferase"/>
    <property type="match status" value="1"/>
</dbReference>
<dbReference type="SUPFAM" id="SSF50249">
    <property type="entry name" value="Nucleic acid-binding proteins"/>
    <property type="match status" value="1"/>
</dbReference>
<dbReference type="GO" id="GO:0009451">
    <property type="term" value="P:RNA modification"/>
    <property type="evidence" value="ECO:0007669"/>
    <property type="project" value="UniProtKB-ARBA"/>
</dbReference>
<dbReference type="EMBL" id="LCWV01000019">
    <property type="protein sequence ID" value="PWI67335.1"/>
    <property type="molecule type" value="Genomic_DNA"/>
</dbReference>
<feature type="active site" description="Nucleophile" evidence="4">
    <location>
        <position position="792"/>
    </location>
</feature>
<feature type="binding site" evidence="4">
    <location>
        <position position="695"/>
    </location>
    <ligand>
        <name>S-adenosyl-L-methionine</name>
        <dbReference type="ChEBI" id="CHEBI:59789"/>
    </ligand>
</feature>
<keyword evidence="1 4" id="KW-0489">Methyltransferase</keyword>
<keyword evidence="11" id="KW-1185">Reference proteome</keyword>
<dbReference type="PANTHER" id="PTHR11061:SF30">
    <property type="entry name" value="TRNA (URACIL(54)-C(5))-METHYLTRANSFERASE"/>
    <property type="match status" value="1"/>
</dbReference>
<dbReference type="PROSITE" id="PS51687">
    <property type="entry name" value="SAM_MT_RNA_M5U"/>
    <property type="match status" value="1"/>
</dbReference>
<evidence type="ECO:0000256" key="1">
    <source>
        <dbReference type="ARBA" id="ARBA00022603"/>
    </source>
</evidence>
<feature type="region of interest" description="Disordered" evidence="6">
    <location>
        <begin position="276"/>
        <end position="376"/>
    </location>
</feature>
<keyword evidence="3 4" id="KW-0949">S-adenosyl-L-methionine</keyword>
<reference evidence="8" key="3">
    <citation type="submission" date="2023-11" db="EMBL/GenBank/DDBJ databases">
        <authorList>
            <person name="Beijen E."/>
            <person name="Ohm R.A."/>
        </authorList>
    </citation>
    <scope>NUCLEOTIDE SEQUENCE</scope>
    <source>
        <strain evidence="8">CBS 150709</strain>
    </source>
</reference>
<evidence type="ECO:0000256" key="3">
    <source>
        <dbReference type="ARBA" id="ARBA00022691"/>
    </source>
</evidence>
<reference evidence="8 11" key="4">
    <citation type="journal article" date="2024" name="Microbiol. Resour. Announc.">
        <title>Genome annotations for the ascomycete fungi Trichoderma harzianum, Trichoderma aggressivum, and Purpureocillium lilacinum.</title>
        <authorList>
            <person name="Beijen E.P.W."/>
            <person name="Ohm R.A."/>
        </authorList>
    </citation>
    <scope>NUCLEOTIDE SEQUENCE [LARGE SCALE GENOMIC DNA]</scope>
    <source>
        <strain evidence="8 11">CBS 150709</strain>
    </source>
</reference>
<reference evidence="9" key="1">
    <citation type="submission" date="2015-05" db="EMBL/GenBank/DDBJ databases">
        <authorList>
            <person name="Wang D.B."/>
            <person name="Wang M."/>
        </authorList>
    </citation>
    <scope>NUCLEOTIDE SEQUENCE</scope>
    <source>
        <strain evidence="9">36-1</strain>
    </source>
</reference>
<feature type="binding site" evidence="4">
    <location>
        <position position="765"/>
    </location>
    <ligand>
        <name>S-adenosyl-L-methionine</name>
        <dbReference type="ChEBI" id="CHEBI:59789"/>
    </ligand>
</feature>
<dbReference type="InterPro" id="IPR030390">
    <property type="entry name" value="MeTrfase_TrmA_AS"/>
</dbReference>
<dbReference type="PANTHER" id="PTHR11061">
    <property type="entry name" value="RNA M5U METHYLTRANSFERASE"/>
    <property type="match status" value="1"/>
</dbReference>
<name>A0A2U3DYK2_PURLI</name>
<evidence type="ECO:0000256" key="4">
    <source>
        <dbReference type="PROSITE-ProRule" id="PRU01024"/>
    </source>
</evidence>
<dbReference type="PROSITE" id="PS01230">
    <property type="entry name" value="TRMA_1"/>
    <property type="match status" value="1"/>
</dbReference>
<dbReference type="InterPro" id="IPR010280">
    <property type="entry name" value="U5_MeTrfase_fam"/>
</dbReference>
<dbReference type="Gene3D" id="2.40.50.140">
    <property type="entry name" value="Nucleic acid-binding proteins"/>
    <property type="match status" value="1"/>
</dbReference>
<dbReference type="GO" id="GO:0030697">
    <property type="term" value="F:tRNA (uracil(54)-C5)-methyltransferase activity, S-adenosyl methionine-dependent"/>
    <property type="evidence" value="ECO:0007669"/>
    <property type="project" value="InterPro"/>
</dbReference>
<dbReference type="PROSITE" id="PS50926">
    <property type="entry name" value="TRAM"/>
    <property type="match status" value="1"/>
</dbReference>
<evidence type="ECO:0000313" key="11">
    <source>
        <dbReference type="Proteomes" id="UP001287286"/>
    </source>
</evidence>
<evidence type="ECO:0000313" key="8">
    <source>
        <dbReference type="EMBL" id="KAK4094848.1"/>
    </source>
</evidence>
<feature type="compositionally biased region" description="Basic and acidic residues" evidence="6">
    <location>
        <begin position="339"/>
        <end position="355"/>
    </location>
</feature>
<evidence type="ECO:0000313" key="10">
    <source>
        <dbReference type="Proteomes" id="UP000245956"/>
    </source>
</evidence>
<gene>
    <name evidence="9" type="ORF">PCL_03103</name>
    <name evidence="8" type="ORF">Purlil1_544</name>
</gene>